<dbReference type="GO" id="GO:0031956">
    <property type="term" value="F:medium-chain fatty acid-CoA ligase activity"/>
    <property type="evidence" value="ECO:0007669"/>
    <property type="project" value="TreeGrafter"/>
</dbReference>
<dbReference type="PANTHER" id="PTHR43201:SF8">
    <property type="entry name" value="ACYL-COA SYNTHETASE FAMILY MEMBER 3"/>
    <property type="match status" value="1"/>
</dbReference>
<dbReference type="Ensembl" id="ENSHHUT00000091383.1">
    <property type="protein sequence ID" value="ENSHHUP00000088628.1"/>
    <property type="gene ID" value="ENSHHUG00000051185.1"/>
</dbReference>
<dbReference type="AlphaFoldDB" id="A0A4W5RRM2"/>
<keyword evidence="5" id="KW-1185">Reference proteome</keyword>
<feature type="domain" description="AMP-dependent synthetase/ligase" evidence="3">
    <location>
        <begin position="8"/>
        <end position="83"/>
    </location>
</feature>
<evidence type="ECO:0000256" key="1">
    <source>
        <dbReference type="ARBA" id="ARBA00006432"/>
    </source>
</evidence>
<dbReference type="Proteomes" id="UP000314982">
    <property type="component" value="Unassembled WGS sequence"/>
</dbReference>
<sequence>MVQVLVSEWGWSRDDVILHTLPLHYVHGIINKLLCPLWVGATTVMLPTFQPQKVLLSSKALMVNVFMAVPTIYSELIQHYEQHFTQPCVQDFVRDVCKERIRCSRCPSSRSGGSHRHDERSQHHRRRGQQQRNSGAATVGGEGGGADGARRPGLHRVLEQTRGHQGVSLRTAGSKQGIQRSIRMECTGSWAAPLWTS</sequence>
<organism evidence="4 5">
    <name type="scientific">Hucho hucho</name>
    <name type="common">huchen</name>
    <dbReference type="NCBI Taxonomy" id="62062"/>
    <lineage>
        <taxon>Eukaryota</taxon>
        <taxon>Metazoa</taxon>
        <taxon>Chordata</taxon>
        <taxon>Craniata</taxon>
        <taxon>Vertebrata</taxon>
        <taxon>Euteleostomi</taxon>
        <taxon>Actinopterygii</taxon>
        <taxon>Neopterygii</taxon>
        <taxon>Teleostei</taxon>
        <taxon>Protacanthopterygii</taxon>
        <taxon>Salmoniformes</taxon>
        <taxon>Salmonidae</taxon>
        <taxon>Salmoninae</taxon>
        <taxon>Hucho</taxon>
    </lineage>
</organism>
<dbReference type="PANTHER" id="PTHR43201">
    <property type="entry name" value="ACYL-COA SYNTHETASE"/>
    <property type="match status" value="1"/>
</dbReference>
<evidence type="ECO:0000313" key="5">
    <source>
        <dbReference type="Proteomes" id="UP000314982"/>
    </source>
</evidence>
<evidence type="ECO:0000259" key="3">
    <source>
        <dbReference type="Pfam" id="PF00501"/>
    </source>
</evidence>
<dbReference type="GeneTree" id="ENSGT00940000157000"/>
<dbReference type="Gene3D" id="3.40.50.980">
    <property type="match status" value="1"/>
</dbReference>
<dbReference type="GO" id="GO:0006631">
    <property type="term" value="P:fatty acid metabolic process"/>
    <property type="evidence" value="ECO:0007669"/>
    <property type="project" value="TreeGrafter"/>
</dbReference>
<comment type="similarity">
    <text evidence="1">Belongs to the ATP-dependent AMP-binding enzyme family.</text>
</comment>
<feature type="compositionally biased region" description="Gly residues" evidence="2">
    <location>
        <begin position="138"/>
        <end position="147"/>
    </location>
</feature>
<accession>A0A4W5RRM2</accession>
<reference evidence="4" key="3">
    <citation type="submission" date="2025-09" db="UniProtKB">
        <authorList>
            <consortium name="Ensembl"/>
        </authorList>
    </citation>
    <scope>IDENTIFICATION</scope>
</reference>
<protein>
    <submittedName>
        <fullName evidence="4">Acyl-CoA synthetase family member 3</fullName>
    </submittedName>
</protein>
<reference evidence="5" key="1">
    <citation type="submission" date="2018-06" db="EMBL/GenBank/DDBJ databases">
        <title>Genome assembly of Danube salmon.</title>
        <authorList>
            <person name="Macqueen D.J."/>
            <person name="Gundappa M.K."/>
        </authorList>
    </citation>
    <scope>NUCLEOTIDE SEQUENCE [LARGE SCALE GENOMIC DNA]</scope>
</reference>
<proteinExistence type="inferred from homology"/>
<evidence type="ECO:0000256" key="2">
    <source>
        <dbReference type="SAM" id="MobiDB-lite"/>
    </source>
</evidence>
<dbReference type="Pfam" id="PF00501">
    <property type="entry name" value="AMP-binding"/>
    <property type="match status" value="1"/>
</dbReference>
<dbReference type="SUPFAM" id="SSF56801">
    <property type="entry name" value="Acetyl-CoA synthetase-like"/>
    <property type="match status" value="1"/>
</dbReference>
<feature type="region of interest" description="Disordered" evidence="2">
    <location>
        <begin position="105"/>
        <end position="151"/>
    </location>
</feature>
<name>A0A4W5RRM2_9TELE</name>
<dbReference type="InterPro" id="IPR000873">
    <property type="entry name" value="AMP-dep_synth/lig_dom"/>
</dbReference>
<evidence type="ECO:0000313" key="4">
    <source>
        <dbReference type="Ensembl" id="ENSHHUP00000088628.1"/>
    </source>
</evidence>
<reference evidence="4" key="2">
    <citation type="submission" date="2025-08" db="UniProtKB">
        <authorList>
            <consortium name="Ensembl"/>
        </authorList>
    </citation>
    <scope>IDENTIFICATION</scope>
</reference>